<dbReference type="GO" id="GO:0005975">
    <property type="term" value="P:carbohydrate metabolic process"/>
    <property type="evidence" value="ECO:0007669"/>
    <property type="project" value="InterPro"/>
</dbReference>
<evidence type="ECO:0000256" key="3">
    <source>
        <dbReference type="ARBA" id="ARBA00012663"/>
    </source>
</evidence>
<evidence type="ECO:0000256" key="5">
    <source>
        <dbReference type="ARBA" id="ARBA00023295"/>
    </source>
</evidence>
<dbReference type="InterPro" id="IPR029018">
    <property type="entry name" value="Hex-like_dom2"/>
</dbReference>
<dbReference type="InterPro" id="IPR025705">
    <property type="entry name" value="Beta_hexosaminidase_sua/sub"/>
</dbReference>
<dbReference type="Gene3D" id="3.20.20.80">
    <property type="entry name" value="Glycosidases"/>
    <property type="match status" value="1"/>
</dbReference>
<evidence type="ECO:0000259" key="7">
    <source>
        <dbReference type="Pfam" id="PF02838"/>
    </source>
</evidence>
<dbReference type="PRINTS" id="PR00738">
    <property type="entry name" value="GLHYDRLASE20"/>
</dbReference>
<feature type="domain" description="Glycoside hydrolase family 20 catalytic" evidence="6">
    <location>
        <begin position="294"/>
        <end position="394"/>
    </location>
</feature>
<dbReference type="Pfam" id="PF00728">
    <property type="entry name" value="Glyco_hydro_20"/>
    <property type="match status" value="1"/>
</dbReference>
<dbReference type="GO" id="GO:0004563">
    <property type="term" value="F:beta-N-acetylhexosaminidase activity"/>
    <property type="evidence" value="ECO:0007669"/>
    <property type="project" value="UniProtKB-EC"/>
</dbReference>
<sequence>MRKQNNASIERTDHMTAKPIHFNRRRNHNGTLFGRGHGILTVRPGCRTSAPPPDARIGHDNTLVLKSFQRQGEDSRFMDGRGGIIRMVRASTILRNNIKNAAALSSELSAFRFQLDMASPFPIITRMLNAIIHSFALLACMPLIAAEWTSPHPLAQEEKAPVSLLPFPSQVEWKEGTLQMDESTAWLAVLTVNGKTTEGKASDILPEGIRTVFKQLIHRNGHSKPRTCTLSIVLDKADAERLGAEGYQLDVAKNEISVKAATDAGAFYAMQTLRQLAAHPGGIPCCSIVDKPAYAIRGFLYDAGRNYRTIDDLKNHLDQMAKVKLNTFNWHLTDYPAWRIECKKYPILNDPSKRTKDRDVDKTYSYDEIRELFRYARERHIQIIPEIDMPGHSDYFTRCFGFKMASDKGQDILEELLEEFCQEIPADISPWLHIGADEIHIPNAVQFAKRMSGKVKSLGRRPIQWGGKNDLPVPEGVVAQVWGDEGAQDAFKPGKQPGAFFDSTMGYLNAADPAVLVRCNFFRQYCGTPQSTDKALGTFLCLWPDVRVDDKSKINMQSGVYPVMYTYAERAWKGSQQDASRYTGYLPKQGTEPRKAFELFEKRLEDIQRAESADKAIPFPYWRDSFMRWTVVGPAPKADADNVRNAILNGDLNKLNIARRQEDGGNLSFRTRARSEGMFRQQKPGVTAWATTTLHSDSDRTMHAYVGFDAPGRATRRCSGMPKAGEWSQCGTRIWLNGKELKNPVTYRLAGQRRYEKHTWFQPANELPFDNEEFWWARDPVPFQLQKGENTLVIEQPYTGDFQSWGVSFIPVRKAEPADRAGAIEWVPDRSVMPEKQ</sequence>
<dbReference type="Gene3D" id="3.30.379.10">
    <property type="entry name" value="Chitobiase/beta-hexosaminidase domain 2-like"/>
    <property type="match status" value="1"/>
</dbReference>
<evidence type="ECO:0000313" key="9">
    <source>
        <dbReference type="Proteomes" id="UP000176204"/>
    </source>
</evidence>
<dbReference type="PANTHER" id="PTHR22600:SF57">
    <property type="entry name" value="BETA-N-ACETYLHEXOSAMINIDASE"/>
    <property type="match status" value="1"/>
</dbReference>
<dbReference type="Pfam" id="PF02838">
    <property type="entry name" value="Glyco_hydro_20b"/>
    <property type="match status" value="1"/>
</dbReference>
<evidence type="ECO:0000313" key="8">
    <source>
        <dbReference type="EMBL" id="SEH84907.1"/>
    </source>
</evidence>
<gene>
    <name evidence="8" type="ORF">PYTT_1193</name>
</gene>
<comment type="catalytic activity">
    <reaction evidence="1">
        <text>Hydrolysis of terminal non-reducing N-acetyl-D-hexosamine residues in N-acetyl-beta-D-hexosaminides.</text>
        <dbReference type="EC" id="3.2.1.52"/>
    </reaction>
</comment>
<keyword evidence="5" id="KW-0326">Glycosidase</keyword>
<dbReference type="SUPFAM" id="SSF51445">
    <property type="entry name" value="(Trans)glycosidases"/>
    <property type="match status" value="1"/>
</dbReference>
<dbReference type="Proteomes" id="UP000176204">
    <property type="component" value="Chromosome I"/>
</dbReference>
<organism evidence="8 9">
    <name type="scientific">Akkermansia glycaniphila</name>
    <dbReference type="NCBI Taxonomy" id="1679444"/>
    <lineage>
        <taxon>Bacteria</taxon>
        <taxon>Pseudomonadati</taxon>
        <taxon>Verrucomicrobiota</taxon>
        <taxon>Verrucomicrobiia</taxon>
        <taxon>Verrucomicrobiales</taxon>
        <taxon>Akkermansiaceae</taxon>
        <taxon>Akkermansia</taxon>
    </lineage>
</organism>
<dbReference type="GO" id="GO:0030203">
    <property type="term" value="P:glycosaminoglycan metabolic process"/>
    <property type="evidence" value="ECO:0007669"/>
    <property type="project" value="TreeGrafter"/>
</dbReference>
<accession>A0A1H6L8Z2</accession>
<keyword evidence="9" id="KW-1185">Reference proteome</keyword>
<evidence type="ECO:0000259" key="6">
    <source>
        <dbReference type="Pfam" id="PF00728"/>
    </source>
</evidence>
<reference evidence="9" key="1">
    <citation type="submission" date="2016-09" db="EMBL/GenBank/DDBJ databases">
        <authorList>
            <person name="Koehorst J."/>
        </authorList>
    </citation>
    <scope>NUCLEOTIDE SEQUENCE [LARGE SCALE GENOMIC DNA]</scope>
</reference>
<dbReference type="STRING" id="1679444.PYTT_1193"/>
<dbReference type="PANTHER" id="PTHR22600">
    <property type="entry name" value="BETA-HEXOSAMINIDASE"/>
    <property type="match status" value="1"/>
</dbReference>
<evidence type="ECO:0000256" key="2">
    <source>
        <dbReference type="ARBA" id="ARBA00006285"/>
    </source>
</evidence>
<keyword evidence="4" id="KW-0378">Hydrolase</keyword>
<dbReference type="InterPro" id="IPR015883">
    <property type="entry name" value="Glyco_hydro_20_cat"/>
</dbReference>
<feature type="domain" description="Beta-hexosaminidase bacterial type N-terminal" evidence="7">
    <location>
        <begin position="163"/>
        <end position="290"/>
    </location>
</feature>
<dbReference type="GO" id="GO:0016020">
    <property type="term" value="C:membrane"/>
    <property type="evidence" value="ECO:0007669"/>
    <property type="project" value="TreeGrafter"/>
</dbReference>
<dbReference type="SUPFAM" id="SSF55545">
    <property type="entry name" value="beta-N-acetylhexosaminidase-like domain"/>
    <property type="match status" value="1"/>
</dbReference>
<name>A0A1H6L8Z2_9BACT</name>
<dbReference type="AlphaFoldDB" id="A0A1H6L8Z2"/>
<dbReference type="EC" id="3.2.1.52" evidence="3"/>
<protein>
    <recommendedName>
        <fullName evidence="3">beta-N-acetylhexosaminidase</fullName>
        <ecNumber evidence="3">3.2.1.52</ecNumber>
    </recommendedName>
</protein>
<dbReference type="EMBL" id="LT629973">
    <property type="protein sequence ID" value="SEH84907.1"/>
    <property type="molecule type" value="Genomic_DNA"/>
</dbReference>
<dbReference type="InterPro" id="IPR017853">
    <property type="entry name" value="GH"/>
</dbReference>
<dbReference type="KEGG" id="agl:PYTT_1193"/>
<proteinExistence type="inferred from homology"/>
<evidence type="ECO:0000256" key="4">
    <source>
        <dbReference type="ARBA" id="ARBA00022801"/>
    </source>
</evidence>
<evidence type="ECO:0000256" key="1">
    <source>
        <dbReference type="ARBA" id="ARBA00001231"/>
    </source>
</evidence>
<dbReference type="InterPro" id="IPR015882">
    <property type="entry name" value="HEX_bac_N"/>
</dbReference>
<comment type="similarity">
    <text evidence="2">Belongs to the glycosyl hydrolase 20 family.</text>
</comment>